<dbReference type="GO" id="GO:0008170">
    <property type="term" value="F:N-methyltransferase activity"/>
    <property type="evidence" value="ECO:0007669"/>
    <property type="project" value="InterPro"/>
</dbReference>
<dbReference type="EMBL" id="FODD01000039">
    <property type="protein sequence ID" value="SEO73460.1"/>
    <property type="molecule type" value="Genomic_DNA"/>
</dbReference>
<evidence type="ECO:0000256" key="6">
    <source>
        <dbReference type="ARBA" id="ARBA00023125"/>
    </source>
</evidence>
<dbReference type="EC" id="2.1.1.-" evidence="8"/>
<dbReference type="SUPFAM" id="SSF53335">
    <property type="entry name" value="S-adenosyl-L-methionine-dependent methyltransferases"/>
    <property type="match status" value="1"/>
</dbReference>
<evidence type="ECO:0000256" key="7">
    <source>
        <dbReference type="ARBA" id="ARBA00049120"/>
    </source>
</evidence>
<evidence type="ECO:0000256" key="1">
    <source>
        <dbReference type="ARBA" id="ARBA00010203"/>
    </source>
</evidence>
<dbReference type="PROSITE" id="PS00093">
    <property type="entry name" value="N4_MTASE"/>
    <property type="match status" value="1"/>
</dbReference>
<keyword evidence="4" id="KW-0949">S-adenosyl-L-methionine</keyword>
<dbReference type="STRING" id="310780.SAMN05216267_103922"/>
<keyword evidence="11" id="KW-1185">Reference proteome</keyword>
<dbReference type="GO" id="GO:0009307">
    <property type="term" value="P:DNA restriction-modification system"/>
    <property type="evidence" value="ECO:0007669"/>
    <property type="project" value="UniProtKB-KW"/>
</dbReference>
<evidence type="ECO:0000313" key="10">
    <source>
        <dbReference type="EMBL" id="SEO73460.1"/>
    </source>
</evidence>
<evidence type="ECO:0000256" key="2">
    <source>
        <dbReference type="ARBA" id="ARBA00022603"/>
    </source>
</evidence>
<evidence type="ECO:0000313" key="11">
    <source>
        <dbReference type="Proteomes" id="UP000181951"/>
    </source>
</evidence>
<dbReference type="GO" id="GO:0003677">
    <property type="term" value="F:DNA binding"/>
    <property type="evidence" value="ECO:0007669"/>
    <property type="project" value="UniProtKB-KW"/>
</dbReference>
<comment type="similarity">
    <text evidence="1">Belongs to the N(4)/N(6)-methyltransferase family. N(4) subfamily.</text>
</comment>
<dbReference type="GO" id="GO:0015667">
    <property type="term" value="F:site-specific DNA-methyltransferase (cytosine-N4-specific) activity"/>
    <property type="evidence" value="ECO:0007669"/>
    <property type="project" value="UniProtKB-EC"/>
</dbReference>
<keyword evidence="6" id="KW-0238">DNA-binding</keyword>
<organism evidence="10 11">
    <name type="scientific">Actinacidiphila rubida</name>
    <dbReference type="NCBI Taxonomy" id="310780"/>
    <lineage>
        <taxon>Bacteria</taxon>
        <taxon>Bacillati</taxon>
        <taxon>Actinomycetota</taxon>
        <taxon>Actinomycetes</taxon>
        <taxon>Kitasatosporales</taxon>
        <taxon>Streptomycetaceae</taxon>
        <taxon>Actinacidiphila</taxon>
    </lineage>
</organism>
<gene>
    <name evidence="10" type="ORF">SAMN05216267_103922</name>
</gene>
<dbReference type="Gene3D" id="3.40.50.150">
    <property type="entry name" value="Vaccinia Virus protein VP39"/>
    <property type="match status" value="1"/>
</dbReference>
<evidence type="ECO:0000256" key="4">
    <source>
        <dbReference type="ARBA" id="ARBA00022691"/>
    </source>
</evidence>
<accession>A0A1H8S479</accession>
<dbReference type="AlphaFoldDB" id="A0A1H8S479"/>
<evidence type="ECO:0000259" key="9">
    <source>
        <dbReference type="Pfam" id="PF01555"/>
    </source>
</evidence>
<keyword evidence="3 10" id="KW-0808">Transferase</keyword>
<dbReference type="PRINTS" id="PR00508">
    <property type="entry name" value="S21N4MTFRASE"/>
</dbReference>
<proteinExistence type="inferred from homology"/>
<dbReference type="Proteomes" id="UP000181951">
    <property type="component" value="Unassembled WGS sequence"/>
</dbReference>
<dbReference type="InterPro" id="IPR029063">
    <property type="entry name" value="SAM-dependent_MTases_sf"/>
</dbReference>
<feature type="domain" description="DNA methylase N-4/N-6" evidence="9">
    <location>
        <begin position="51"/>
        <end position="306"/>
    </location>
</feature>
<sequence length="322" mass="35425">MTAAASAGHCLAPEPNSIRLPSGQLHYTTSLGAQYSGDSQHLLSELVPDSVDLFVTSPPFPLLRPKEYGNADQEAYVGWLLPFAKAARRALKPGGSLVLDLGGAYQRGRPVRSLHQFRVLLALVDELGFHLAQDVYWHNPSRLPSPAEWVTKRKIRAKDTVNTVWWLSKTPFPKADTTGLRTPYSASMRRLLADPRRHFAPAQRPSGHHVSDAFDADRGGALPTSLLTVPTSSSNDTYLRECRRRGIRPHPARFPPRIPEFFIRLCTDPGDLVVDFFSGSNTTGQAAESLGRRWLAIDVDPGYATVSAARFPHATIQGGFPD</sequence>
<keyword evidence="5" id="KW-0680">Restriction system</keyword>
<evidence type="ECO:0000256" key="3">
    <source>
        <dbReference type="ARBA" id="ARBA00022679"/>
    </source>
</evidence>
<evidence type="ECO:0000256" key="8">
    <source>
        <dbReference type="RuleBase" id="RU362026"/>
    </source>
</evidence>
<dbReference type="RefSeq" id="WP_069463350.1">
    <property type="nucleotide sequence ID" value="NZ_FODD01000039.1"/>
</dbReference>
<name>A0A1H8S479_9ACTN</name>
<dbReference type="InterPro" id="IPR017985">
    <property type="entry name" value="MeTrfase_CN4_CS"/>
</dbReference>
<dbReference type="Pfam" id="PF01555">
    <property type="entry name" value="N6_N4_Mtase"/>
    <property type="match status" value="1"/>
</dbReference>
<protein>
    <recommendedName>
        <fullName evidence="8">Methyltransferase</fullName>
        <ecNumber evidence="8">2.1.1.-</ecNumber>
    </recommendedName>
</protein>
<dbReference type="InterPro" id="IPR001091">
    <property type="entry name" value="RM_Methyltransferase"/>
</dbReference>
<dbReference type="InterPro" id="IPR002941">
    <property type="entry name" value="DNA_methylase_N4/N6"/>
</dbReference>
<dbReference type="GO" id="GO:0032259">
    <property type="term" value="P:methylation"/>
    <property type="evidence" value="ECO:0007669"/>
    <property type="project" value="UniProtKB-KW"/>
</dbReference>
<keyword evidence="2 10" id="KW-0489">Methyltransferase</keyword>
<reference evidence="10 11" key="1">
    <citation type="submission" date="2016-10" db="EMBL/GenBank/DDBJ databases">
        <authorList>
            <person name="de Groot N.N."/>
        </authorList>
    </citation>
    <scope>NUCLEOTIDE SEQUENCE [LARGE SCALE GENOMIC DNA]</scope>
    <source>
        <strain evidence="10 11">CGMCC 4.2026</strain>
    </source>
</reference>
<evidence type="ECO:0000256" key="5">
    <source>
        <dbReference type="ARBA" id="ARBA00022747"/>
    </source>
</evidence>
<comment type="catalytic activity">
    <reaction evidence="7">
        <text>a 2'-deoxycytidine in DNA + S-adenosyl-L-methionine = an N(4)-methyl-2'-deoxycytidine in DNA + S-adenosyl-L-homocysteine + H(+)</text>
        <dbReference type="Rhea" id="RHEA:16857"/>
        <dbReference type="Rhea" id="RHEA-COMP:11369"/>
        <dbReference type="Rhea" id="RHEA-COMP:13674"/>
        <dbReference type="ChEBI" id="CHEBI:15378"/>
        <dbReference type="ChEBI" id="CHEBI:57856"/>
        <dbReference type="ChEBI" id="CHEBI:59789"/>
        <dbReference type="ChEBI" id="CHEBI:85452"/>
        <dbReference type="ChEBI" id="CHEBI:137933"/>
        <dbReference type="EC" id="2.1.1.113"/>
    </reaction>
</comment>
<dbReference type="OrthoDB" id="9773060at2"/>